<dbReference type="PANTHER" id="PTHR22916:SF3">
    <property type="entry name" value="UDP-GLCNAC:BETAGAL BETA-1,3-N-ACETYLGLUCOSAMINYLTRANSFERASE-LIKE PROTEIN 1"/>
    <property type="match status" value="1"/>
</dbReference>
<dbReference type="CDD" id="cd06433">
    <property type="entry name" value="GT_2_WfgS_like"/>
    <property type="match status" value="1"/>
</dbReference>
<proteinExistence type="predicted"/>
<name>A0A4Y4B0C4_9FLAO</name>
<evidence type="ECO:0000259" key="1">
    <source>
        <dbReference type="Pfam" id="PF00535"/>
    </source>
</evidence>
<accession>A0A4Y4B0C4</accession>
<evidence type="ECO:0000313" key="3">
    <source>
        <dbReference type="Proteomes" id="UP000316775"/>
    </source>
</evidence>
<dbReference type="Proteomes" id="UP000316775">
    <property type="component" value="Unassembled WGS sequence"/>
</dbReference>
<dbReference type="Pfam" id="PF00535">
    <property type="entry name" value="Glycos_transf_2"/>
    <property type="match status" value="1"/>
</dbReference>
<dbReference type="PANTHER" id="PTHR22916">
    <property type="entry name" value="GLYCOSYLTRANSFERASE"/>
    <property type="match status" value="1"/>
</dbReference>
<dbReference type="SUPFAM" id="SSF53448">
    <property type="entry name" value="Nucleotide-diphospho-sugar transferases"/>
    <property type="match status" value="1"/>
</dbReference>
<dbReference type="AlphaFoldDB" id="A0A4Y4B0C4"/>
<dbReference type="InterPro" id="IPR029044">
    <property type="entry name" value="Nucleotide-diphossugar_trans"/>
</dbReference>
<sequence length="253" mass="29195">MKITIITVCYNRKATIEKAIKSVLEQDYHDIEYIIVDGNSKDGTKEIIESYRDRISEYISEPDKGMYDAINKGINLASGEVIGLMHSDDEFYDSKTISKIVAGFKKSETADGIYGNGIYVSNDTEERLIRNRIGGIFSLNKIKRGWLPLHPTVYLKKSIIDQYGLYNLDFKIASDTEFLLRYLYKYKINMTYVDDYIVKMRMGGMSTNAKRAVEVLYEDYKIYKYHGLMAFQTVFLKKTMALRQYLGGMTSSF</sequence>
<dbReference type="InterPro" id="IPR001173">
    <property type="entry name" value="Glyco_trans_2-like"/>
</dbReference>
<gene>
    <name evidence="2" type="primary">wbyL</name>
    <name evidence="2" type="ORF">FFL01_18730</name>
</gene>
<dbReference type="OrthoDB" id="9788101at2"/>
<dbReference type="EMBL" id="BJNP01000018">
    <property type="protein sequence ID" value="GEC72334.1"/>
    <property type="molecule type" value="Genomic_DNA"/>
</dbReference>
<reference evidence="2 3" key="1">
    <citation type="submission" date="2019-06" db="EMBL/GenBank/DDBJ databases">
        <title>Whole genome shotgun sequence of Flavobacterium flevense NBRC 14960.</title>
        <authorList>
            <person name="Hosoyama A."/>
            <person name="Uohara A."/>
            <person name="Ohji S."/>
            <person name="Ichikawa N."/>
        </authorList>
    </citation>
    <scope>NUCLEOTIDE SEQUENCE [LARGE SCALE GENOMIC DNA]</scope>
    <source>
        <strain evidence="2 3">NBRC 14960</strain>
    </source>
</reference>
<dbReference type="Gene3D" id="3.90.550.10">
    <property type="entry name" value="Spore Coat Polysaccharide Biosynthesis Protein SpsA, Chain A"/>
    <property type="match status" value="1"/>
</dbReference>
<keyword evidence="2" id="KW-0808">Transferase</keyword>
<keyword evidence="3" id="KW-1185">Reference proteome</keyword>
<comment type="caution">
    <text evidence="2">The sequence shown here is derived from an EMBL/GenBank/DDBJ whole genome shotgun (WGS) entry which is preliminary data.</text>
</comment>
<dbReference type="RefSeq" id="WP_073246593.1">
    <property type="nucleotide sequence ID" value="NZ_BJNP01000018.1"/>
</dbReference>
<feature type="domain" description="Glycosyltransferase 2-like" evidence="1">
    <location>
        <begin position="4"/>
        <end position="133"/>
    </location>
</feature>
<dbReference type="GO" id="GO:0016758">
    <property type="term" value="F:hexosyltransferase activity"/>
    <property type="evidence" value="ECO:0007669"/>
    <property type="project" value="UniProtKB-ARBA"/>
</dbReference>
<organism evidence="2 3">
    <name type="scientific">Flavobacterium flevense</name>
    <dbReference type="NCBI Taxonomy" id="983"/>
    <lineage>
        <taxon>Bacteria</taxon>
        <taxon>Pseudomonadati</taxon>
        <taxon>Bacteroidota</taxon>
        <taxon>Flavobacteriia</taxon>
        <taxon>Flavobacteriales</taxon>
        <taxon>Flavobacteriaceae</taxon>
        <taxon>Flavobacterium</taxon>
    </lineage>
</organism>
<evidence type="ECO:0000313" key="2">
    <source>
        <dbReference type="EMBL" id="GEC72334.1"/>
    </source>
</evidence>
<protein>
    <submittedName>
        <fullName evidence="2">Glycosyl transferase</fullName>
    </submittedName>
</protein>
<dbReference type="STRING" id="983.SAMN05443543_11066"/>